<dbReference type="AlphaFoldDB" id="A0A1E3T2P8"/>
<name>A0A1E3T2P8_9MYCO</name>
<sequence>MTIESDLRPPRGRPYLGYVREPSAAGSKVLDPTGAACRHCVSAPANHADVVQATLFADMLRAEHAELGAVVRAQPPEDRPSAEQLLQLQARMKEVRRLLEALEKRFGQSATVEISTPPTGFVRDEHRR</sequence>
<dbReference type="EMBL" id="MIHC01000007">
    <property type="protein sequence ID" value="ODR08671.1"/>
    <property type="molecule type" value="Genomic_DNA"/>
</dbReference>
<dbReference type="Proteomes" id="UP000094224">
    <property type="component" value="Unassembled WGS sequence"/>
</dbReference>
<accession>A0A1E3T2P8</accession>
<organism evidence="1 2">
    <name type="scientific">Mycobacterium sherrisii</name>
    <dbReference type="NCBI Taxonomy" id="243061"/>
    <lineage>
        <taxon>Bacteria</taxon>
        <taxon>Bacillati</taxon>
        <taxon>Actinomycetota</taxon>
        <taxon>Actinomycetes</taxon>
        <taxon>Mycobacteriales</taxon>
        <taxon>Mycobacteriaceae</taxon>
        <taxon>Mycobacterium</taxon>
        <taxon>Mycobacterium simiae complex</taxon>
    </lineage>
</organism>
<comment type="caution">
    <text evidence="1">The sequence shown here is derived from an EMBL/GenBank/DDBJ whole genome shotgun (WGS) entry which is preliminary data.</text>
</comment>
<gene>
    <name evidence="1" type="ORF">BHQ21_05660</name>
</gene>
<reference evidence="2" key="1">
    <citation type="submission" date="2016-09" db="EMBL/GenBank/DDBJ databases">
        <authorList>
            <person name="Greninger A.L."/>
            <person name="Jerome K.R."/>
            <person name="Mcnair B."/>
            <person name="Wallis C."/>
            <person name="Fang F."/>
        </authorList>
    </citation>
    <scope>NUCLEOTIDE SEQUENCE [LARGE SCALE GENOMIC DNA]</scope>
    <source>
        <strain evidence="2">BC1_M4</strain>
    </source>
</reference>
<dbReference type="STRING" id="243061.AWC25_23240"/>
<keyword evidence="2" id="KW-1185">Reference proteome</keyword>
<evidence type="ECO:0000313" key="2">
    <source>
        <dbReference type="Proteomes" id="UP000094224"/>
    </source>
</evidence>
<protein>
    <submittedName>
        <fullName evidence="1">Uncharacterized protein</fullName>
    </submittedName>
</protein>
<evidence type="ECO:0000313" key="1">
    <source>
        <dbReference type="EMBL" id="ODR08671.1"/>
    </source>
</evidence>
<proteinExistence type="predicted"/>
<dbReference type="RefSeq" id="WP_069399333.1">
    <property type="nucleotide sequence ID" value="NZ_MIHC01000007.1"/>
</dbReference>